<reference evidence="4" key="1">
    <citation type="submission" date="2017-02" db="UniProtKB">
        <authorList>
            <consortium name="WormBaseParasite"/>
        </authorList>
    </citation>
    <scope>IDENTIFICATION</scope>
</reference>
<organism evidence="4">
    <name type="scientific">Anisakis simplex</name>
    <name type="common">Herring worm</name>
    <dbReference type="NCBI Taxonomy" id="6269"/>
    <lineage>
        <taxon>Eukaryota</taxon>
        <taxon>Metazoa</taxon>
        <taxon>Ecdysozoa</taxon>
        <taxon>Nematoda</taxon>
        <taxon>Chromadorea</taxon>
        <taxon>Rhabditida</taxon>
        <taxon>Spirurina</taxon>
        <taxon>Ascaridomorpha</taxon>
        <taxon>Ascaridoidea</taxon>
        <taxon>Anisakidae</taxon>
        <taxon>Anisakis</taxon>
        <taxon>Anisakis simplex complex</taxon>
    </lineage>
</organism>
<keyword evidence="1" id="KW-0472">Membrane</keyword>
<dbReference type="OrthoDB" id="422368at2759"/>
<keyword evidence="3" id="KW-1185">Reference proteome</keyword>
<evidence type="ECO:0000313" key="4">
    <source>
        <dbReference type="WBParaSite" id="ASIM_0000423501-mRNA-1"/>
    </source>
</evidence>
<keyword evidence="1" id="KW-0812">Transmembrane</keyword>
<protein>
    <submittedName>
        <fullName evidence="4">G_PROTEIN_RECEP_F1_2 domain-containing protein</fullName>
    </submittedName>
</protein>
<dbReference type="AlphaFoldDB" id="A0A0M3J9H0"/>
<feature type="transmembrane region" description="Helical" evidence="1">
    <location>
        <begin position="20"/>
        <end position="41"/>
    </location>
</feature>
<name>A0A0M3J9H0_ANISI</name>
<dbReference type="Gene3D" id="3.40.50.11340">
    <property type="match status" value="1"/>
</dbReference>
<dbReference type="Proteomes" id="UP000267096">
    <property type="component" value="Unassembled WGS sequence"/>
</dbReference>
<sequence>MVTCHPFAAMLVRRASVRYFHGAIIVLTWILVSCLGEDVLVSSRDPMTSSDERRYLLYDVNHGEGFNLRRDVFMRYLTEFSLILCIFHHRMWILS</sequence>
<feature type="transmembrane region" description="Helical" evidence="1">
    <location>
        <begin position="76"/>
        <end position="93"/>
    </location>
</feature>
<evidence type="ECO:0000256" key="1">
    <source>
        <dbReference type="SAM" id="Phobius"/>
    </source>
</evidence>
<accession>A0A0M3J9H0</accession>
<dbReference type="EMBL" id="UYRR01006797">
    <property type="protein sequence ID" value="VDK22986.1"/>
    <property type="molecule type" value="Genomic_DNA"/>
</dbReference>
<reference evidence="2 3" key="2">
    <citation type="submission" date="2018-11" db="EMBL/GenBank/DDBJ databases">
        <authorList>
            <consortium name="Pathogen Informatics"/>
        </authorList>
    </citation>
    <scope>NUCLEOTIDE SEQUENCE [LARGE SCALE GENOMIC DNA]</scope>
</reference>
<proteinExistence type="predicted"/>
<gene>
    <name evidence="2" type="ORF">ASIM_LOCUS4056</name>
</gene>
<keyword evidence="1" id="KW-1133">Transmembrane helix</keyword>
<evidence type="ECO:0000313" key="2">
    <source>
        <dbReference type="EMBL" id="VDK22986.1"/>
    </source>
</evidence>
<evidence type="ECO:0000313" key="3">
    <source>
        <dbReference type="Proteomes" id="UP000267096"/>
    </source>
</evidence>
<dbReference type="WBParaSite" id="ASIM_0000423501-mRNA-1">
    <property type="protein sequence ID" value="ASIM_0000423501-mRNA-1"/>
    <property type="gene ID" value="ASIM_0000423501"/>
</dbReference>